<name>A0A839UM90_9HYPH</name>
<dbReference type="GO" id="GO:0051213">
    <property type="term" value="F:dioxygenase activity"/>
    <property type="evidence" value="ECO:0007669"/>
    <property type="project" value="UniProtKB-KW"/>
</dbReference>
<dbReference type="PANTHER" id="PTHR21496:SF23">
    <property type="entry name" value="3-PHENYLPROPIONATE_CINNAMIC ACID DIOXYGENASE FERREDOXIN SUBUNIT"/>
    <property type="match status" value="1"/>
</dbReference>
<reference evidence="6 7" key="1">
    <citation type="submission" date="2020-08" db="EMBL/GenBank/DDBJ databases">
        <title>Genomic Encyclopedia of Type Strains, Phase III (KMG-III): the genomes of soil and plant-associated and newly described type strains.</title>
        <authorList>
            <person name="Whitman W."/>
        </authorList>
    </citation>
    <scope>NUCLEOTIDE SEQUENCE [LARGE SCALE GENOMIC DNA]</scope>
    <source>
        <strain evidence="6 7">CECT 7015</strain>
    </source>
</reference>
<dbReference type="Proteomes" id="UP000554520">
    <property type="component" value="Unassembled WGS sequence"/>
</dbReference>
<keyword evidence="7" id="KW-1185">Reference proteome</keyword>
<feature type="domain" description="Rieske" evidence="5">
    <location>
        <begin position="4"/>
        <end position="115"/>
    </location>
</feature>
<dbReference type="RefSeq" id="WP_183665485.1">
    <property type="nucleotide sequence ID" value="NZ_JACHXN010000036.1"/>
</dbReference>
<organism evidence="6 7">
    <name type="scientific">Phyllobacterium trifolii</name>
    <dbReference type="NCBI Taxonomy" id="300193"/>
    <lineage>
        <taxon>Bacteria</taxon>
        <taxon>Pseudomonadati</taxon>
        <taxon>Pseudomonadota</taxon>
        <taxon>Alphaproteobacteria</taxon>
        <taxon>Hyphomicrobiales</taxon>
        <taxon>Phyllobacteriaceae</taxon>
        <taxon>Phyllobacterium</taxon>
    </lineage>
</organism>
<dbReference type="AlphaFoldDB" id="A0A839UM90"/>
<keyword evidence="3" id="KW-0408">Iron</keyword>
<keyword evidence="2" id="KW-0479">Metal-binding</keyword>
<dbReference type="PANTHER" id="PTHR21496">
    <property type="entry name" value="FERREDOXIN-RELATED"/>
    <property type="match status" value="1"/>
</dbReference>
<dbReference type="GO" id="GO:0046872">
    <property type="term" value="F:metal ion binding"/>
    <property type="evidence" value="ECO:0007669"/>
    <property type="project" value="UniProtKB-KW"/>
</dbReference>
<keyword evidence="6" id="KW-0560">Oxidoreductase</keyword>
<evidence type="ECO:0000256" key="1">
    <source>
        <dbReference type="ARBA" id="ARBA00022714"/>
    </source>
</evidence>
<evidence type="ECO:0000256" key="3">
    <source>
        <dbReference type="ARBA" id="ARBA00023004"/>
    </source>
</evidence>
<proteinExistence type="predicted"/>
<keyword evidence="4" id="KW-0411">Iron-sulfur</keyword>
<evidence type="ECO:0000256" key="2">
    <source>
        <dbReference type="ARBA" id="ARBA00022723"/>
    </source>
</evidence>
<keyword evidence="6" id="KW-0223">Dioxygenase</keyword>
<comment type="caution">
    <text evidence="6">The sequence shown here is derived from an EMBL/GenBank/DDBJ whole genome shotgun (WGS) entry which is preliminary data.</text>
</comment>
<evidence type="ECO:0000313" key="6">
    <source>
        <dbReference type="EMBL" id="MBB3149609.1"/>
    </source>
</evidence>
<evidence type="ECO:0000313" key="7">
    <source>
        <dbReference type="Proteomes" id="UP000554520"/>
    </source>
</evidence>
<evidence type="ECO:0000256" key="4">
    <source>
        <dbReference type="ARBA" id="ARBA00023014"/>
    </source>
</evidence>
<dbReference type="SUPFAM" id="SSF50022">
    <property type="entry name" value="ISP domain"/>
    <property type="match status" value="1"/>
</dbReference>
<dbReference type="Gene3D" id="2.102.10.10">
    <property type="entry name" value="Rieske [2Fe-2S] iron-sulphur domain"/>
    <property type="match status" value="1"/>
</dbReference>
<dbReference type="InterPro" id="IPR036922">
    <property type="entry name" value="Rieske_2Fe-2S_sf"/>
</dbReference>
<dbReference type="PROSITE" id="PS51296">
    <property type="entry name" value="RIESKE"/>
    <property type="match status" value="1"/>
</dbReference>
<protein>
    <submittedName>
        <fullName evidence="6">3-phenylpropionate/trans-cinnamate dioxygenase ferredoxin subunit</fullName>
    </submittedName>
</protein>
<keyword evidence="1" id="KW-0001">2Fe-2S</keyword>
<dbReference type="CDD" id="cd03467">
    <property type="entry name" value="Rieske"/>
    <property type="match status" value="1"/>
</dbReference>
<evidence type="ECO:0000259" key="5">
    <source>
        <dbReference type="PROSITE" id="PS51296"/>
    </source>
</evidence>
<dbReference type="Pfam" id="PF00355">
    <property type="entry name" value="Rieske"/>
    <property type="match status" value="1"/>
</dbReference>
<dbReference type="GO" id="GO:0051537">
    <property type="term" value="F:2 iron, 2 sulfur cluster binding"/>
    <property type="evidence" value="ECO:0007669"/>
    <property type="project" value="UniProtKB-KW"/>
</dbReference>
<dbReference type="EMBL" id="JACHXN010000036">
    <property type="protein sequence ID" value="MBB3149609.1"/>
    <property type="molecule type" value="Genomic_DNA"/>
</dbReference>
<sequence>MARYVVASVDDIGIGERKLVDVRGRPVVVFNINGEFFALLDRCPHQGGSLCAGKMTGLVEAGAVGEFKYSRHGEIVRCPWHGWEFDVRTGKSYCNPERLRVRQFPVTLEAGAQVVEGPFVAETFQVTVEDKYVVIEA</sequence>
<accession>A0A839UM90</accession>
<dbReference type="InterPro" id="IPR017941">
    <property type="entry name" value="Rieske_2Fe-2S"/>
</dbReference>
<gene>
    <name evidence="6" type="ORF">FHS21_006063</name>
</gene>